<evidence type="ECO:0008006" key="5">
    <source>
        <dbReference type="Google" id="ProtNLM"/>
    </source>
</evidence>
<name>A0ABV6XB67_9ACTN</name>
<feature type="chain" id="PRO_5045572938" description="DUF4352 domain-containing protein" evidence="2">
    <location>
        <begin position="29"/>
        <end position="227"/>
    </location>
</feature>
<evidence type="ECO:0000256" key="2">
    <source>
        <dbReference type="SAM" id="SignalP"/>
    </source>
</evidence>
<protein>
    <recommendedName>
        <fullName evidence="5">DUF4352 domain-containing protein</fullName>
    </recommendedName>
</protein>
<proteinExistence type="predicted"/>
<evidence type="ECO:0000256" key="1">
    <source>
        <dbReference type="SAM" id="MobiDB-lite"/>
    </source>
</evidence>
<sequence length="227" mass="22714">MHSSSRSLLVALALIACLGGCSSTVRNAAAAPASSAVASSAVGSSAPASSAPAASPAPARPCRSAAPAAGSGDADGSLPGHPAADQVAALGNPLTLKGDDPGEQVTVTFLQVVDPACGVGGPSLLDRGMKYVGLRLRLVDSGRKPYSDSPSNCSWGRTDTGLQVGSFVYPTLAEGPAVAPRGNLVLKPGQSATGYVVMEIPQHAHMARIDFTMDSGFADETGEWTLG</sequence>
<keyword evidence="2" id="KW-0732">Signal</keyword>
<feature type="signal peptide" evidence="2">
    <location>
        <begin position="1"/>
        <end position="28"/>
    </location>
</feature>
<comment type="caution">
    <text evidence="3">The sequence shown here is derived from an EMBL/GenBank/DDBJ whole genome shotgun (WGS) entry which is preliminary data.</text>
</comment>
<evidence type="ECO:0000313" key="4">
    <source>
        <dbReference type="Proteomes" id="UP001592530"/>
    </source>
</evidence>
<evidence type="ECO:0000313" key="3">
    <source>
        <dbReference type="EMBL" id="MFC1435513.1"/>
    </source>
</evidence>
<reference evidence="3 4" key="1">
    <citation type="submission" date="2024-09" db="EMBL/GenBank/DDBJ databases">
        <authorList>
            <person name="Lee S.D."/>
        </authorList>
    </citation>
    <scope>NUCLEOTIDE SEQUENCE [LARGE SCALE GENOMIC DNA]</scope>
    <source>
        <strain evidence="3 4">N1-3</strain>
    </source>
</reference>
<accession>A0ABV6XB67</accession>
<dbReference type="PROSITE" id="PS51257">
    <property type="entry name" value="PROKAR_LIPOPROTEIN"/>
    <property type="match status" value="1"/>
</dbReference>
<dbReference type="RefSeq" id="WP_380558711.1">
    <property type="nucleotide sequence ID" value="NZ_JBHEZY010000019.1"/>
</dbReference>
<feature type="compositionally biased region" description="Low complexity" evidence="1">
    <location>
        <begin position="45"/>
        <end position="80"/>
    </location>
</feature>
<gene>
    <name evidence="3" type="ORF">ACEZDB_33220</name>
</gene>
<organism evidence="3 4">
    <name type="scientific">Streptacidiphilus alkalitolerans</name>
    <dbReference type="NCBI Taxonomy" id="3342712"/>
    <lineage>
        <taxon>Bacteria</taxon>
        <taxon>Bacillati</taxon>
        <taxon>Actinomycetota</taxon>
        <taxon>Actinomycetes</taxon>
        <taxon>Kitasatosporales</taxon>
        <taxon>Streptomycetaceae</taxon>
        <taxon>Streptacidiphilus</taxon>
    </lineage>
</organism>
<feature type="region of interest" description="Disordered" evidence="1">
    <location>
        <begin position="45"/>
        <end position="85"/>
    </location>
</feature>
<dbReference type="Proteomes" id="UP001592530">
    <property type="component" value="Unassembled WGS sequence"/>
</dbReference>
<dbReference type="EMBL" id="JBHEZY010000019">
    <property type="protein sequence ID" value="MFC1435513.1"/>
    <property type="molecule type" value="Genomic_DNA"/>
</dbReference>